<reference evidence="2 3" key="1">
    <citation type="submission" date="2024-01" db="EMBL/GenBank/DDBJ databases">
        <title>Genome assemblies of Stephania.</title>
        <authorList>
            <person name="Yang L."/>
        </authorList>
    </citation>
    <scope>NUCLEOTIDE SEQUENCE [LARGE SCALE GENOMIC DNA]</scope>
    <source>
        <strain evidence="2">YNDBR</strain>
        <tissue evidence="2">Leaf</tissue>
    </source>
</reference>
<dbReference type="AlphaFoldDB" id="A0AAP0L664"/>
<accession>A0AAP0L664</accession>
<organism evidence="2 3">
    <name type="scientific">Stephania yunnanensis</name>
    <dbReference type="NCBI Taxonomy" id="152371"/>
    <lineage>
        <taxon>Eukaryota</taxon>
        <taxon>Viridiplantae</taxon>
        <taxon>Streptophyta</taxon>
        <taxon>Embryophyta</taxon>
        <taxon>Tracheophyta</taxon>
        <taxon>Spermatophyta</taxon>
        <taxon>Magnoliopsida</taxon>
        <taxon>Ranunculales</taxon>
        <taxon>Menispermaceae</taxon>
        <taxon>Menispermoideae</taxon>
        <taxon>Cissampelideae</taxon>
        <taxon>Stephania</taxon>
    </lineage>
</organism>
<name>A0AAP0L664_9MAGN</name>
<proteinExistence type="predicted"/>
<gene>
    <name evidence="2" type="ORF">Syun_004346</name>
</gene>
<evidence type="ECO:0000313" key="3">
    <source>
        <dbReference type="Proteomes" id="UP001420932"/>
    </source>
</evidence>
<protein>
    <submittedName>
        <fullName evidence="2">Uncharacterized protein</fullName>
    </submittedName>
</protein>
<feature type="region of interest" description="Disordered" evidence="1">
    <location>
        <begin position="95"/>
        <end position="168"/>
    </location>
</feature>
<sequence>MQTGGFEQEQWNWENVLAGGSGGGARLAGGRLGSRGGWVTRRPRRLGHAKTARQVEIWRMAGGQREDCWCSGGRILLMQAAVLVQWKCPVAGGGSACEAGETGRRRGADGGSAAVGIGGSGSGSGATRRSGGSVDLVEVVEQPQASEGGQDRNNYEAVVDLRVDRPRN</sequence>
<keyword evidence="3" id="KW-1185">Reference proteome</keyword>
<evidence type="ECO:0000313" key="2">
    <source>
        <dbReference type="EMBL" id="KAK9163444.1"/>
    </source>
</evidence>
<dbReference type="EMBL" id="JBBNAF010000002">
    <property type="protein sequence ID" value="KAK9163444.1"/>
    <property type="molecule type" value="Genomic_DNA"/>
</dbReference>
<comment type="caution">
    <text evidence="2">The sequence shown here is derived from an EMBL/GenBank/DDBJ whole genome shotgun (WGS) entry which is preliminary data.</text>
</comment>
<evidence type="ECO:0000256" key="1">
    <source>
        <dbReference type="SAM" id="MobiDB-lite"/>
    </source>
</evidence>
<dbReference type="Proteomes" id="UP001420932">
    <property type="component" value="Unassembled WGS sequence"/>
</dbReference>
<feature type="compositionally biased region" description="Basic and acidic residues" evidence="1">
    <location>
        <begin position="149"/>
        <end position="168"/>
    </location>
</feature>